<gene>
    <name evidence="2" type="ORF">SAMN05920897_11555</name>
</gene>
<dbReference type="RefSeq" id="WP_159438790.1">
    <property type="nucleotide sequence ID" value="NZ_FTMS01000015.1"/>
</dbReference>
<dbReference type="EMBL" id="FTMS01000015">
    <property type="protein sequence ID" value="SIQ80265.1"/>
    <property type="molecule type" value="Genomic_DNA"/>
</dbReference>
<evidence type="ECO:0000313" key="3">
    <source>
        <dbReference type="Proteomes" id="UP000186400"/>
    </source>
</evidence>
<dbReference type="STRING" id="159291.SAMN05920897_11555"/>
<keyword evidence="1" id="KW-0472">Membrane</keyword>
<feature type="transmembrane region" description="Helical" evidence="1">
    <location>
        <begin position="15"/>
        <end position="36"/>
    </location>
</feature>
<sequence length="320" mass="36666">MWTTFWRPEPCRSGAGPSCGVVLGMVVFLGIFGLGYPASTGAGEPRWFYSNSDGEQLRPLDTEDFDVLPPGEGWSLKVSLPEATSGGLERRLVYYQGEMVREELLRYRPGGTLREVRRCDNAGACVSIRFAAPDAPGFESIRGALGVREIAYDGHGLPLHMRREVPGELREDTWYTYEEGRLVASRQVRGDQEILRRYQDGHLVREETRSEGRRVRLVQIELNHLGSVAQRITETRREVEREQFYPLRPGEVVRELWRGDDLVEQEELMGEGERRITRFRQGEKLFRSWFSNDTLIKREIFLDGSVVRTERPSVEDAGEE</sequence>
<proteinExistence type="predicted"/>
<keyword evidence="1" id="KW-0812">Transmembrane</keyword>
<accession>A0A1N6VR20</accession>
<organism evidence="2 3">
    <name type="scientific">Alkalispirochaeta americana</name>
    <dbReference type="NCBI Taxonomy" id="159291"/>
    <lineage>
        <taxon>Bacteria</taxon>
        <taxon>Pseudomonadati</taxon>
        <taxon>Spirochaetota</taxon>
        <taxon>Spirochaetia</taxon>
        <taxon>Spirochaetales</taxon>
        <taxon>Spirochaetaceae</taxon>
        <taxon>Alkalispirochaeta</taxon>
    </lineage>
</organism>
<reference evidence="2 3" key="1">
    <citation type="submission" date="2017-01" db="EMBL/GenBank/DDBJ databases">
        <authorList>
            <person name="Mah S.A."/>
            <person name="Swanson W.J."/>
            <person name="Moy G.W."/>
            <person name="Vacquier V.D."/>
        </authorList>
    </citation>
    <scope>NUCLEOTIDE SEQUENCE [LARGE SCALE GENOMIC DNA]</scope>
    <source>
        <strain evidence="2 3">ASpG1</strain>
    </source>
</reference>
<dbReference type="Proteomes" id="UP000186400">
    <property type="component" value="Unassembled WGS sequence"/>
</dbReference>
<name>A0A1N6VR20_9SPIO</name>
<protein>
    <recommendedName>
        <fullName evidence="4">MORN repeat variant</fullName>
    </recommendedName>
</protein>
<evidence type="ECO:0008006" key="4">
    <source>
        <dbReference type="Google" id="ProtNLM"/>
    </source>
</evidence>
<dbReference type="AlphaFoldDB" id="A0A1N6VR20"/>
<evidence type="ECO:0000313" key="2">
    <source>
        <dbReference type="EMBL" id="SIQ80265.1"/>
    </source>
</evidence>
<evidence type="ECO:0000256" key="1">
    <source>
        <dbReference type="SAM" id="Phobius"/>
    </source>
</evidence>
<dbReference type="OrthoDB" id="9946375at2"/>
<keyword evidence="1" id="KW-1133">Transmembrane helix</keyword>
<keyword evidence="3" id="KW-1185">Reference proteome</keyword>